<proteinExistence type="predicted"/>
<sequence>MRDSVKKECEIEPFVPILPAYQPPAVNNANDNSLIRLDQSFHGVVPNDVHFVPYIPNHLKNSILHQEITNNDALKINGTPGCNISLAKEAVTKFRHEVWYNNWNFVSLHLTLPDNSILKGRNIVVGPSIWIWTFYGKKGALEFLNWPIEFGIWSMRFLNTYSGDLPKFKLKVEGNCTNLVVGDEETNYAISNALKETADAMQNLSEIYGPSFWCYKERMYITPDFIYHMCLHMFCPVEALKYRCCKYFFNMESQRREITCKEDQIFTYDVLWWIFPTIVATLLFAFSPLLLMKMACRICKLTESFRVKGPASDKSYEEISDEIGDQSGSGKGWIFYTDKNVVSLFSSLFLPMCQHLMGHGRKVSIVARVLVPIFSLSIIVLQIILDWIYLRDFVIEGVQKGVPMGFRSMIAGFNDSKRNCLRFVGGPFIACGLYLLITGISLALPHDLSLFLERGIIDIRDVPTSAIRLDFRSIERLGSVTFCNKTGYKKIYRLFLAQFYMLINMKFWKEASEMQRQRWNQVHVRGRRIILLPYVLLCVMELTVCFLYYGLPILPFTVTIIRAYCGHLLKLVNNYRLTVFRYIGYLLLVNVTVAILFFVYMFCTIFLDACLFFSRVCIFTTTGIILYPKTSYGYLIFVFTIIYYLWDSVKEYSEIYQRLLKIVIRICILLQQYNTGKPLVISHRRMKGVREDIFEHVIERHCPYRKQVFVSLVKVILILVILGLSLNLLVKTDTFKELHVVMHVGTALFICAFPKIFRSMCCGYNNQFKSRRQREKISKTVRTYLGYIPGNYLSGYESDNSDASLASFLLVPERHDTLPINFATANNHC</sequence>
<feature type="transmembrane region" description="Helical" evidence="1">
    <location>
        <begin position="491"/>
        <end position="508"/>
    </location>
</feature>
<dbReference type="AlphaFoldDB" id="A0AAE0WE49"/>
<reference evidence="2" key="2">
    <citation type="journal article" date="2021" name="Genome Biol. Evol.">
        <title>Developing a high-quality reference genome for a parasitic bivalve with doubly uniparental inheritance (Bivalvia: Unionida).</title>
        <authorList>
            <person name="Smith C.H."/>
        </authorList>
    </citation>
    <scope>NUCLEOTIDE SEQUENCE</scope>
    <source>
        <strain evidence="2">CHS0354</strain>
        <tissue evidence="2">Mantle</tissue>
    </source>
</reference>
<feature type="transmembrane region" description="Helical" evidence="1">
    <location>
        <begin position="423"/>
        <end position="444"/>
    </location>
</feature>
<comment type="caution">
    <text evidence="2">The sequence shown here is derived from an EMBL/GenBank/DDBJ whole genome shotgun (WGS) entry which is preliminary data.</text>
</comment>
<reference evidence="2" key="3">
    <citation type="submission" date="2023-05" db="EMBL/GenBank/DDBJ databases">
        <authorList>
            <person name="Smith C.H."/>
        </authorList>
    </citation>
    <scope>NUCLEOTIDE SEQUENCE</scope>
    <source>
        <strain evidence="2">CHS0354</strain>
        <tissue evidence="2">Mantle</tissue>
    </source>
</reference>
<name>A0AAE0WE49_9BIVA</name>
<feature type="transmembrane region" description="Helical" evidence="1">
    <location>
        <begin position="738"/>
        <end position="757"/>
    </location>
</feature>
<keyword evidence="3" id="KW-1185">Reference proteome</keyword>
<evidence type="ECO:0000313" key="2">
    <source>
        <dbReference type="EMBL" id="KAK3611326.1"/>
    </source>
</evidence>
<dbReference type="EMBL" id="JAEAOA010001788">
    <property type="protein sequence ID" value="KAK3611326.1"/>
    <property type="molecule type" value="Genomic_DNA"/>
</dbReference>
<accession>A0AAE0WE49</accession>
<feature type="transmembrane region" description="Helical" evidence="1">
    <location>
        <begin position="270"/>
        <end position="291"/>
    </location>
</feature>
<keyword evidence="1" id="KW-1133">Transmembrane helix</keyword>
<protein>
    <submittedName>
        <fullName evidence="2">Uncharacterized protein</fullName>
    </submittedName>
</protein>
<gene>
    <name evidence="2" type="ORF">CHS0354_029976</name>
</gene>
<feature type="transmembrane region" description="Helical" evidence="1">
    <location>
        <begin position="708"/>
        <end position="726"/>
    </location>
</feature>
<evidence type="ECO:0000256" key="1">
    <source>
        <dbReference type="SAM" id="Phobius"/>
    </source>
</evidence>
<feature type="transmembrane region" description="Helical" evidence="1">
    <location>
        <begin position="341"/>
        <end position="357"/>
    </location>
</feature>
<organism evidence="2 3">
    <name type="scientific">Potamilus streckersoni</name>
    <dbReference type="NCBI Taxonomy" id="2493646"/>
    <lineage>
        <taxon>Eukaryota</taxon>
        <taxon>Metazoa</taxon>
        <taxon>Spiralia</taxon>
        <taxon>Lophotrochozoa</taxon>
        <taxon>Mollusca</taxon>
        <taxon>Bivalvia</taxon>
        <taxon>Autobranchia</taxon>
        <taxon>Heteroconchia</taxon>
        <taxon>Palaeoheterodonta</taxon>
        <taxon>Unionida</taxon>
        <taxon>Unionoidea</taxon>
        <taxon>Unionidae</taxon>
        <taxon>Ambleminae</taxon>
        <taxon>Lampsilini</taxon>
        <taxon>Potamilus</taxon>
    </lineage>
</organism>
<evidence type="ECO:0000313" key="3">
    <source>
        <dbReference type="Proteomes" id="UP001195483"/>
    </source>
</evidence>
<keyword evidence="1" id="KW-0812">Transmembrane</keyword>
<feature type="transmembrane region" description="Helical" evidence="1">
    <location>
        <begin position="632"/>
        <end position="649"/>
    </location>
</feature>
<feature type="transmembrane region" description="Helical" evidence="1">
    <location>
        <begin position="529"/>
        <end position="549"/>
    </location>
</feature>
<feature type="transmembrane region" description="Helical" evidence="1">
    <location>
        <begin position="582"/>
        <end position="602"/>
    </location>
</feature>
<reference evidence="2" key="1">
    <citation type="journal article" date="2021" name="Genome Biol. Evol.">
        <title>A High-Quality Reference Genome for a Parasitic Bivalve with Doubly Uniparental Inheritance (Bivalvia: Unionida).</title>
        <authorList>
            <person name="Smith C.H."/>
        </authorList>
    </citation>
    <scope>NUCLEOTIDE SEQUENCE</scope>
    <source>
        <strain evidence="2">CHS0354</strain>
    </source>
</reference>
<feature type="transmembrane region" description="Helical" evidence="1">
    <location>
        <begin position="369"/>
        <end position="390"/>
    </location>
</feature>
<dbReference type="Proteomes" id="UP001195483">
    <property type="component" value="Unassembled WGS sequence"/>
</dbReference>
<keyword evidence="1" id="KW-0472">Membrane</keyword>